<keyword evidence="3" id="KW-1185">Reference proteome</keyword>
<comment type="caution">
    <text evidence="2">The sequence shown here is derived from an EMBL/GenBank/DDBJ whole genome shotgun (WGS) entry which is preliminary data.</text>
</comment>
<name>A0ABT1LQ44_9MICC</name>
<proteinExistence type="predicted"/>
<gene>
    <name evidence="2" type="ORF">NFC73_10030</name>
</gene>
<evidence type="ECO:0000313" key="2">
    <source>
        <dbReference type="EMBL" id="MCP9000066.1"/>
    </source>
</evidence>
<protein>
    <submittedName>
        <fullName evidence="2">Hpt domain-containing protein</fullName>
    </submittedName>
</protein>
<feature type="region of interest" description="Disordered" evidence="1">
    <location>
        <begin position="1"/>
        <end position="37"/>
    </location>
</feature>
<reference evidence="2 3" key="1">
    <citation type="submission" date="2022-06" db="EMBL/GenBank/DDBJ databases">
        <title>Pseudarthrobacter sp. strain RMG13 Genome sequencing and assembly.</title>
        <authorList>
            <person name="Kim I."/>
        </authorList>
    </citation>
    <scope>NUCLEOTIDE SEQUENCE [LARGE SCALE GENOMIC DNA]</scope>
    <source>
        <strain evidence="2 3">RMG13</strain>
    </source>
</reference>
<accession>A0ABT1LQ44</accession>
<dbReference type="SUPFAM" id="SSF47226">
    <property type="entry name" value="Histidine-containing phosphotransfer domain, HPT domain"/>
    <property type="match status" value="1"/>
</dbReference>
<evidence type="ECO:0000256" key="1">
    <source>
        <dbReference type="SAM" id="MobiDB-lite"/>
    </source>
</evidence>
<organism evidence="2 3">
    <name type="scientific">Pseudarthrobacter humi</name>
    <dbReference type="NCBI Taxonomy" id="2952523"/>
    <lineage>
        <taxon>Bacteria</taxon>
        <taxon>Bacillati</taxon>
        <taxon>Actinomycetota</taxon>
        <taxon>Actinomycetes</taxon>
        <taxon>Micrococcales</taxon>
        <taxon>Micrococcaceae</taxon>
        <taxon>Pseudarthrobacter</taxon>
    </lineage>
</organism>
<sequence>MQRAAHRLKGTAANLGADEAELDRVERELDQAPFPQA</sequence>
<dbReference type="EMBL" id="JANCLV010000005">
    <property type="protein sequence ID" value="MCP9000066.1"/>
    <property type="molecule type" value="Genomic_DNA"/>
</dbReference>
<dbReference type="Proteomes" id="UP001524318">
    <property type="component" value="Unassembled WGS sequence"/>
</dbReference>
<dbReference type="InterPro" id="IPR036641">
    <property type="entry name" value="HPT_dom_sf"/>
</dbReference>
<evidence type="ECO:0000313" key="3">
    <source>
        <dbReference type="Proteomes" id="UP001524318"/>
    </source>
</evidence>